<name>A0ABT0YBE7_9ACTN</name>
<protein>
    <submittedName>
        <fullName evidence="2">Uncharacterized protein</fullName>
    </submittedName>
</protein>
<dbReference type="RefSeq" id="WP_251802790.1">
    <property type="nucleotide sequence ID" value="NZ_JAMQOL010000054.1"/>
</dbReference>
<accession>A0ABT0YBE7</accession>
<proteinExistence type="predicted"/>
<keyword evidence="3" id="KW-1185">Reference proteome</keyword>
<evidence type="ECO:0000313" key="2">
    <source>
        <dbReference type="EMBL" id="MCM4083075.1"/>
    </source>
</evidence>
<organism evidence="2 3">
    <name type="scientific">Paractinoplanes hotanensis</name>
    <dbReference type="NCBI Taxonomy" id="2906497"/>
    <lineage>
        <taxon>Bacteria</taxon>
        <taxon>Bacillati</taxon>
        <taxon>Actinomycetota</taxon>
        <taxon>Actinomycetes</taxon>
        <taxon>Micromonosporales</taxon>
        <taxon>Micromonosporaceae</taxon>
        <taxon>Paractinoplanes</taxon>
    </lineage>
</organism>
<evidence type="ECO:0000256" key="1">
    <source>
        <dbReference type="SAM" id="MobiDB-lite"/>
    </source>
</evidence>
<comment type="caution">
    <text evidence="2">The sequence shown here is derived from an EMBL/GenBank/DDBJ whole genome shotgun (WGS) entry which is preliminary data.</text>
</comment>
<gene>
    <name evidence="2" type="ORF">LXN57_36520</name>
</gene>
<evidence type="ECO:0000313" key="3">
    <source>
        <dbReference type="Proteomes" id="UP001523216"/>
    </source>
</evidence>
<dbReference type="Proteomes" id="UP001523216">
    <property type="component" value="Unassembled WGS sequence"/>
</dbReference>
<reference evidence="2 3" key="1">
    <citation type="submission" date="2022-06" db="EMBL/GenBank/DDBJ databases">
        <title>Actinoplanes abujensis sp. nov., isolated from Nigerian arid soil.</title>
        <authorList>
            <person name="Ding P."/>
        </authorList>
    </citation>
    <scope>NUCLEOTIDE SEQUENCE [LARGE SCALE GENOMIC DNA]</scope>
    <source>
        <strain evidence="3">TRM88002</strain>
    </source>
</reference>
<sequence length="435" mass="46962">MENEIQLISDGDGLAVIGHPAAIDRFLTSERLPSKDLGLRRLSSALGTGSKIAKAGAEAAEHSGRWVQLTAESAQAMKKYNLMTGSSGDVKRAVLTDHGKITGLLEIVQTTPTSLLANPAILTGAAGLMAQLAMKQSMEEITDYLAVIDAKVDAVLRGQTDAVVADMIGVDLVIDEAMTIREQVGRVSEITWSKVQATPVPLARTQAYALRQLDAIAEKLETQTKVADLAQTSKEAEIRVQEWLAVLARCFQLQDAVAVLELDRVLDASPEELEEHRVAIRIARRNRLDLISRATERLMARMDAAAGTANAKVLLNPTTSRAVVHSTNHVSTTVVEFNGRLGIERDRRSWHARRWLDAAAEARDKVLETGAEVRDKVLDTGADVKDKALETGAEGVGAASRFGVGAFGRAKSMMGKVSGEITERTQRQLGSKEES</sequence>
<feature type="compositionally biased region" description="Basic and acidic residues" evidence="1">
    <location>
        <begin position="421"/>
        <end position="435"/>
    </location>
</feature>
<feature type="region of interest" description="Disordered" evidence="1">
    <location>
        <begin position="416"/>
        <end position="435"/>
    </location>
</feature>
<dbReference type="EMBL" id="JAMQOL010000054">
    <property type="protein sequence ID" value="MCM4083075.1"/>
    <property type="molecule type" value="Genomic_DNA"/>
</dbReference>